<evidence type="ECO:0000256" key="3">
    <source>
        <dbReference type="ARBA" id="ARBA00022448"/>
    </source>
</evidence>
<dbReference type="PANTHER" id="PTHR12965">
    <property type="entry name" value="VACUOLAR PROTEIN SORTING 54"/>
    <property type="match status" value="1"/>
</dbReference>
<sequence length="1105" mass="121122">MASPSPRRSAESFEFLNSPPTQQNPFPSPQHDWTHRPSSTGGRYPPRRGSTASSIHSVGGTLDTSFQARMGAVREQNQNAISTLLQPPIVRTGMLPHTTATVTSTHKPPSTKDIPPVTLTNIPHVEPTAFNSYLSQIGNLYDAFKRAKAESEIASTQQLQRSSLKKDEVTDALDISLQTAIPVTPKPSAGTFLPSGSPQSKRRSSGSKRVLPTVTPLNTIPNVYFDENFHLENPRTFDIVSERSEVVRPMRTKSNDDIKPGNGSLEAPQPPARKALATNAILQEKLSWYMDTVEVHLISSISTASTSFFAALGSLRELQAEASESVAKIKTLRDDLRRLDEQMAVGGLKIVEMKRRRENLRKLTDATDQLQAVVIGLSSCDEVVDKGELEVAMSRLSTVEQLLAGTLNTTDPSNTSWLQTRLPAKVIDLRNLRALDGVSEGMQQLRFRIGKGFEARFLESLLADLRQHIQSTSSQDTLSRWITTSQRARGEHARIKSALPTYLNTSSNFRSELRAILTGLSAANFTGQAATAFRDAIVREMKVLIRKYLPSSTDDDAESMTSVSTRSSRVYSQQDKNSILARNLRAMDPADAEEFFVNIFTDIGEALRRLSIQVKVLLDVTSGVSTPPPSGGGLRSPPKSPNLPNIGSIDGYLGAGRVTPNANALQEELMQALDMSSLLGQAVDAAQTQVTKLLKVRSEATTHLPLDRFLRYFNLCKLFADECEAVSGRSGAALKGVVNNHINDFISRFGEIEKQQLAQAMDSDRWEPKDFDEMDHAVLSRILQGMTSNPTEWAKVGAISNGPIPTTNGTTEQETNGAAKEKSKNPTPAIIDEERYIVCESSAVVLRGIDRFETLLSAIPSMTTEVSSSLCEYLKLFNSRLCQLILGAGAMHSAGLKNINTKHLAIASQTLSFVIAILPYIRECARRHSSGGRAPLAEFDNVKRLLHDQQSNIHDKLIDIMSNRATVHVRNLKKIDWDVDTARDISPNMETLAKETVTLHKVLSKYLSEISVRMIMGPVFESYREQVGKVFKEATVTTASGKARLLRDARFFNAKLGQIDGAGNIGAYLIQIVEGKAPAQGAAEKGKNEEAAPETEAGKKEIEAT</sequence>
<dbReference type="GO" id="GO:0042147">
    <property type="term" value="P:retrograde transport, endosome to Golgi"/>
    <property type="evidence" value="ECO:0007669"/>
    <property type="project" value="InterPro"/>
</dbReference>
<dbReference type="GO" id="GO:0005829">
    <property type="term" value="C:cytosol"/>
    <property type="evidence" value="ECO:0007669"/>
    <property type="project" value="GOC"/>
</dbReference>
<evidence type="ECO:0000256" key="2">
    <source>
        <dbReference type="ARBA" id="ARBA00009150"/>
    </source>
</evidence>
<keyword evidence="11" id="KW-1185">Reference proteome</keyword>
<dbReference type="OrthoDB" id="10259024at2759"/>
<reference evidence="11" key="1">
    <citation type="journal article" date="2020" name="Stud. Mycol.">
        <title>101 Dothideomycetes genomes: A test case for predicting lifestyles and emergence of pathogens.</title>
        <authorList>
            <person name="Haridas S."/>
            <person name="Albert R."/>
            <person name="Binder M."/>
            <person name="Bloem J."/>
            <person name="LaButti K."/>
            <person name="Salamov A."/>
            <person name="Andreopoulos B."/>
            <person name="Baker S."/>
            <person name="Barry K."/>
            <person name="Bills G."/>
            <person name="Bluhm B."/>
            <person name="Cannon C."/>
            <person name="Castanera R."/>
            <person name="Culley D."/>
            <person name="Daum C."/>
            <person name="Ezra D."/>
            <person name="Gonzalez J."/>
            <person name="Henrissat B."/>
            <person name="Kuo A."/>
            <person name="Liang C."/>
            <person name="Lipzen A."/>
            <person name="Lutzoni F."/>
            <person name="Magnuson J."/>
            <person name="Mondo S."/>
            <person name="Nolan M."/>
            <person name="Ohm R."/>
            <person name="Pangilinan J."/>
            <person name="Park H.-J."/>
            <person name="Ramirez L."/>
            <person name="Alfaro M."/>
            <person name="Sun H."/>
            <person name="Tritt A."/>
            <person name="Yoshinaga Y."/>
            <person name="Zwiers L.-H."/>
            <person name="Turgeon B."/>
            <person name="Goodwin S."/>
            <person name="Spatafora J."/>
            <person name="Crous P."/>
            <person name="Grigoriev I."/>
        </authorList>
    </citation>
    <scope>NUCLEOTIDE SEQUENCE [LARGE SCALE GENOMIC DNA]</scope>
    <source>
        <strain evidence="11">CBS 304.66</strain>
    </source>
</reference>
<feature type="region of interest" description="Disordered" evidence="8">
    <location>
        <begin position="799"/>
        <end position="826"/>
    </location>
</feature>
<dbReference type="EMBL" id="ML986582">
    <property type="protein sequence ID" value="KAF2269565.1"/>
    <property type="molecule type" value="Genomic_DNA"/>
</dbReference>
<evidence type="ECO:0000256" key="6">
    <source>
        <dbReference type="ARBA" id="ARBA00023054"/>
    </source>
</evidence>
<comment type="similarity">
    <text evidence="2">Belongs to the VPS54 family.</text>
</comment>
<evidence type="ECO:0000256" key="8">
    <source>
        <dbReference type="SAM" id="MobiDB-lite"/>
    </source>
</evidence>
<dbReference type="Proteomes" id="UP000800093">
    <property type="component" value="Unassembled WGS sequence"/>
</dbReference>
<accession>A0A9P4NAL3</accession>
<dbReference type="AlphaFoldDB" id="A0A9P4NAL3"/>
<feature type="compositionally biased region" description="Polar residues" evidence="8">
    <location>
        <begin position="50"/>
        <end position="59"/>
    </location>
</feature>
<gene>
    <name evidence="10" type="ORF">CC78DRAFT_282457</name>
</gene>
<comment type="caution">
    <text evidence="10">The sequence shown here is derived from an EMBL/GenBank/DDBJ whole genome shotgun (WGS) entry which is preliminary data.</text>
</comment>
<dbReference type="GO" id="GO:0019905">
    <property type="term" value="F:syntaxin binding"/>
    <property type="evidence" value="ECO:0007669"/>
    <property type="project" value="TreeGrafter"/>
</dbReference>
<dbReference type="GO" id="GO:0000938">
    <property type="term" value="C:GARP complex"/>
    <property type="evidence" value="ECO:0007669"/>
    <property type="project" value="InterPro"/>
</dbReference>
<feature type="compositionally biased region" description="Low complexity" evidence="8">
    <location>
        <begin position="806"/>
        <end position="817"/>
    </location>
</feature>
<dbReference type="InterPro" id="IPR012501">
    <property type="entry name" value="Vps54_C"/>
</dbReference>
<keyword evidence="6 7" id="KW-0175">Coiled coil</keyword>
<keyword evidence="4" id="KW-0653">Protein transport</keyword>
<organism evidence="10 11">
    <name type="scientific">Lojkania enalia</name>
    <dbReference type="NCBI Taxonomy" id="147567"/>
    <lineage>
        <taxon>Eukaryota</taxon>
        <taxon>Fungi</taxon>
        <taxon>Dikarya</taxon>
        <taxon>Ascomycota</taxon>
        <taxon>Pezizomycotina</taxon>
        <taxon>Dothideomycetes</taxon>
        <taxon>Pleosporomycetidae</taxon>
        <taxon>Pleosporales</taxon>
        <taxon>Pleosporales incertae sedis</taxon>
        <taxon>Lojkania</taxon>
    </lineage>
</organism>
<evidence type="ECO:0000256" key="5">
    <source>
        <dbReference type="ARBA" id="ARBA00023034"/>
    </source>
</evidence>
<dbReference type="Pfam" id="PF07928">
    <property type="entry name" value="Vps54"/>
    <property type="match status" value="1"/>
</dbReference>
<name>A0A9P4NAL3_9PLEO</name>
<feature type="region of interest" description="Disordered" evidence="8">
    <location>
        <begin position="252"/>
        <end position="271"/>
    </location>
</feature>
<evidence type="ECO:0000313" key="11">
    <source>
        <dbReference type="Proteomes" id="UP000800093"/>
    </source>
</evidence>
<evidence type="ECO:0000256" key="4">
    <source>
        <dbReference type="ARBA" id="ARBA00022927"/>
    </source>
</evidence>
<dbReference type="PANTHER" id="PTHR12965:SF0">
    <property type="entry name" value="VACUOLAR PROTEIN SORTING-ASSOCIATED PROTEIN 54"/>
    <property type="match status" value="1"/>
</dbReference>
<evidence type="ECO:0000256" key="1">
    <source>
        <dbReference type="ARBA" id="ARBA00004601"/>
    </source>
</evidence>
<dbReference type="GO" id="GO:0006896">
    <property type="term" value="P:Golgi to vacuole transport"/>
    <property type="evidence" value="ECO:0007669"/>
    <property type="project" value="TreeGrafter"/>
</dbReference>
<feature type="domain" description="Vacuolar protein sorting-associated protein 54 C-terminal" evidence="9">
    <location>
        <begin position="833"/>
        <end position="964"/>
    </location>
</feature>
<keyword evidence="3" id="KW-0813">Transport</keyword>
<feature type="coiled-coil region" evidence="7">
    <location>
        <begin position="315"/>
        <end position="342"/>
    </location>
</feature>
<feature type="region of interest" description="Disordered" evidence="8">
    <location>
        <begin position="1"/>
        <end position="59"/>
    </location>
</feature>
<comment type="subcellular location">
    <subcellularLocation>
        <location evidence="1">Golgi apparatus</location>
        <location evidence="1">trans-Golgi network</location>
    </subcellularLocation>
</comment>
<dbReference type="InterPro" id="IPR039745">
    <property type="entry name" value="Vps54"/>
</dbReference>
<evidence type="ECO:0000313" key="10">
    <source>
        <dbReference type="EMBL" id="KAF2269565.1"/>
    </source>
</evidence>
<evidence type="ECO:0000259" key="9">
    <source>
        <dbReference type="Pfam" id="PF07928"/>
    </source>
</evidence>
<feature type="compositionally biased region" description="Basic and acidic residues" evidence="8">
    <location>
        <begin position="1084"/>
        <end position="1105"/>
    </location>
</feature>
<keyword evidence="5" id="KW-0333">Golgi apparatus</keyword>
<evidence type="ECO:0000256" key="7">
    <source>
        <dbReference type="SAM" id="Coils"/>
    </source>
</evidence>
<dbReference type="GO" id="GO:0015031">
    <property type="term" value="P:protein transport"/>
    <property type="evidence" value="ECO:0007669"/>
    <property type="project" value="UniProtKB-KW"/>
</dbReference>
<proteinExistence type="inferred from homology"/>
<feature type="region of interest" description="Disordered" evidence="8">
    <location>
        <begin position="184"/>
        <end position="212"/>
    </location>
</feature>
<protein>
    <submittedName>
        <fullName evidence="10">Vps54-domain-containing protein</fullName>
    </submittedName>
</protein>
<feature type="region of interest" description="Disordered" evidence="8">
    <location>
        <begin position="1080"/>
        <end position="1105"/>
    </location>
</feature>